<dbReference type="PANTHER" id="PTHR46638:SF1">
    <property type="entry name" value="CORRINOID ADENOSYLTRANSFERASE"/>
    <property type="match status" value="1"/>
</dbReference>
<accession>A0A0L6JQD3</accession>
<dbReference type="STRING" id="398512.Bccel_3270"/>
<reference evidence="2" key="1">
    <citation type="submission" date="2015-07" db="EMBL/GenBank/DDBJ databases">
        <title>Near-Complete Genome Sequence of the Cellulolytic Bacterium Bacteroides (Pseudobacteroides) cellulosolvens ATCC 35603.</title>
        <authorList>
            <person name="Dassa B."/>
            <person name="Utturkar S.M."/>
            <person name="Klingeman D.M."/>
            <person name="Hurt R.A."/>
            <person name="Keller M."/>
            <person name="Xu J."/>
            <person name="Reddy Y.H.K."/>
            <person name="Borovok I."/>
            <person name="Grinberg I.R."/>
            <person name="Lamed R."/>
            <person name="Zhivin O."/>
            <person name="Bayer E.A."/>
            <person name="Brown S.D."/>
        </authorList>
    </citation>
    <scope>NUCLEOTIDE SEQUENCE [LARGE SCALE GENOMIC DNA]</scope>
    <source>
        <strain evidence="2">DSM 2933</strain>
    </source>
</reference>
<comment type="caution">
    <text evidence="1">The sequence shown here is derived from an EMBL/GenBank/DDBJ whole genome shotgun (WGS) entry which is preliminary data.</text>
</comment>
<evidence type="ECO:0000313" key="2">
    <source>
        <dbReference type="Proteomes" id="UP000036923"/>
    </source>
</evidence>
<dbReference type="GO" id="GO:0008817">
    <property type="term" value="F:corrinoid adenosyltransferase activity"/>
    <property type="evidence" value="ECO:0007669"/>
    <property type="project" value="UniProtKB-EC"/>
</dbReference>
<gene>
    <name evidence="1" type="ORF">Bccel_3270</name>
</gene>
<dbReference type="EMBL" id="LGTC01000001">
    <property type="protein sequence ID" value="KNY27999.1"/>
    <property type="molecule type" value="Genomic_DNA"/>
</dbReference>
<dbReference type="PIRSF" id="PIRSF015617">
    <property type="entry name" value="Adensltrnsf_CobA"/>
    <property type="match status" value="1"/>
</dbReference>
<dbReference type="GO" id="GO:0009236">
    <property type="term" value="P:cobalamin biosynthetic process"/>
    <property type="evidence" value="ECO:0007669"/>
    <property type="project" value="InterPro"/>
</dbReference>
<dbReference type="PANTHER" id="PTHR46638">
    <property type="entry name" value="CORRINOID ADENOSYLTRANSFERASE"/>
    <property type="match status" value="1"/>
</dbReference>
<evidence type="ECO:0000313" key="1">
    <source>
        <dbReference type="EMBL" id="KNY27999.1"/>
    </source>
</evidence>
<dbReference type="Pfam" id="PF02572">
    <property type="entry name" value="CobA_CobO_BtuR"/>
    <property type="match status" value="1"/>
</dbReference>
<dbReference type="AlphaFoldDB" id="A0A0L6JQD3"/>
<dbReference type="Proteomes" id="UP000036923">
    <property type="component" value="Unassembled WGS sequence"/>
</dbReference>
<dbReference type="InterPro" id="IPR027417">
    <property type="entry name" value="P-loop_NTPase"/>
</dbReference>
<dbReference type="OrthoDB" id="9810309at2"/>
<dbReference type="RefSeq" id="WP_036939045.1">
    <property type="nucleotide sequence ID" value="NZ_JQKC01000008.1"/>
</dbReference>
<proteinExistence type="predicted"/>
<dbReference type="PATRIC" id="fig|398512.5.peg.3428"/>
<dbReference type="SUPFAM" id="SSF52540">
    <property type="entry name" value="P-loop containing nucleoside triphosphate hydrolases"/>
    <property type="match status" value="1"/>
</dbReference>
<dbReference type="Gene3D" id="3.40.50.300">
    <property type="entry name" value="P-loop containing nucleotide triphosphate hydrolases"/>
    <property type="match status" value="1"/>
</dbReference>
<dbReference type="InterPro" id="IPR003724">
    <property type="entry name" value="CblAdoTrfase_CobA"/>
</dbReference>
<name>A0A0L6JQD3_9FIRM</name>
<organism evidence="1 2">
    <name type="scientific">Pseudobacteroides cellulosolvens ATCC 35603 = DSM 2933</name>
    <dbReference type="NCBI Taxonomy" id="398512"/>
    <lineage>
        <taxon>Bacteria</taxon>
        <taxon>Bacillati</taxon>
        <taxon>Bacillota</taxon>
        <taxon>Clostridia</taxon>
        <taxon>Eubacteriales</taxon>
        <taxon>Oscillospiraceae</taxon>
        <taxon>Pseudobacteroides</taxon>
    </lineage>
</organism>
<keyword evidence="2" id="KW-1185">Reference proteome</keyword>
<dbReference type="GO" id="GO:0005524">
    <property type="term" value="F:ATP binding"/>
    <property type="evidence" value="ECO:0007669"/>
    <property type="project" value="InterPro"/>
</dbReference>
<dbReference type="eggNOG" id="COG2109">
    <property type="taxonomic scope" value="Bacteria"/>
</dbReference>
<sequence length="176" mass="19484">MEKGLVHIYTGNGKGKTTSAIGLGIRAYGRGFKIYMVQFLKSADTGELNVLKNLEPGFTVKRFEMVNKFTWNMNDEEKRETAKGINKLFDTAVKDSESGSWDMLIFDEVLGAIKGGFISLEKVVEFVKNKPHGLELVVTGRAAPYELIDLADYVSEINPIKHPIDKGIGARIGIES</sequence>
<protein>
    <submittedName>
        <fullName evidence="1">Cob(I)yrinic acid a,c-diamide adenosyltransferase</fullName>
        <ecNumber evidence="1">2.5.1.17</ecNumber>
    </submittedName>
</protein>
<keyword evidence="1" id="KW-0808">Transferase</keyword>
<dbReference type="EC" id="2.5.1.17" evidence="1"/>